<organism evidence="1">
    <name type="scientific">Lygus hesperus</name>
    <name type="common">Western plant bug</name>
    <dbReference type="NCBI Taxonomy" id="30085"/>
    <lineage>
        <taxon>Eukaryota</taxon>
        <taxon>Metazoa</taxon>
        <taxon>Ecdysozoa</taxon>
        <taxon>Arthropoda</taxon>
        <taxon>Hexapoda</taxon>
        <taxon>Insecta</taxon>
        <taxon>Pterygota</taxon>
        <taxon>Neoptera</taxon>
        <taxon>Paraneoptera</taxon>
        <taxon>Hemiptera</taxon>
        <taxon>Heteroptera</taxon>
        <taxon>Panheteroptera</taxon>
        <taxon>Cimicomorpha</taxon>
        <taxon>Miridae</taxon>
        <taxon>Mirini</taxon>
        <taxon>Lygus</taxon>
    </lineage>
</organism>
<gene>
    <name evidence="1" type="ORF">g.20274</name>
</gene>
<dbReference type="EMBL" id="GDHC01015756">
    <property type="protein sequence ID" value="JAQ02873.1"/>
    <property type="molecule type" value="Transcribed_RNA"/>
</dbReference>
<feature type="non-terminal residue" evidence="1">
    <location>
        <position position="1"/>
    </location>
</feature>
<sequence length="105" mass="11905">FFFYILHPMCTAVTNCTADKPYCIHITTPTHALRRRSDVKKLNTTLGEQDIVRYYFQYWVVPTPHDGSDSGEGLECQTPLHWFATPANATSHATDTRVVDTDSNV</sequence>
<name>A0A146L322_LYGHE</name>
<evidence type="ECO:0000313" key="1">
    <source>
        <dbReference type="EMBL" id="JAQ02873.1"/>
    </source>
</evidence>
<protein>
    <submittedName>
        <fullName evidence="1">Uncharacterized protein</fullName>
    </submittedName>
</protein>
<dbReference type="AlphaFoldDB" id="A0A146L322"/>
<reference evidence="1" key="1">
    <citation type="journal article" date="2016" name="Gigascience">
        <title>De novo construction of an expanded transcriptome assembly for the western tarnished plant bug, Lygus hesperus.</title>
        <authorList>
            <person name="Tassone E.E."/>
            <person name="Geib S.M."/>
            <person name="Hall B."/>
            <person name="Fabrick J.A."/>
            <person name="Brent C.S."/>
            <person name="Hull J.J."/>
        </authorList>
    </citation>
    <scope>NUCLEOTIDE SEQUENCE</scope>
</reference>
<proteinExistence type="predicted"/>
<accession>A0A146L322</accession>